<protein>
    <submittedName>
        <fullName evidence="1">Uncharacterized protein</fullName>
    </submittedName>
</protein>
<dbReference type="EMBL" id="BARW01016046">
    <property type="protein sequence ID" value="GAJ01427.1"/>
    <property type="molecule type" value="Genomic_DNA"/>
</dbReference>
<evidence type="ECO:0000313" key="1">
    <source>
        <dbReference type="EMBL" id="GAJ01427.1"/>
    </source>
</evidence>
<sequence length="81" mass="8976">MQGISAIAVGTYTWIVDIIAPASANAGDLVNVEVKVYCLSEAYIGVNCLYDDTLLSFTPEWIWMTPYTIRSFTSSFTMPNK</sequence>
<organism evidence="1">
    <name type="scientific">marine sediment metagenome</name>
    <dbReference type="NCBI Taxonomy" id="412755"/>
    <lineage>
        <taxon>unclassified sequences</taxon>
        <taxon>metagenomes</taxon>
        <taxon>ecological metagenomes</taxon>
    </lineage>
</organism>
<feature type="non-terminal residue" evidence="1">
    <location>
        <position position="81"/>
    </location>
</feature>
<name>X1UCY4_9ZZZZ</name>
<accession>X1UCY4</accession>
<gene>
    <name evidence="1" type="ORF">S12H4_28030</name>
</gene>
<proteinExistence type="predicted"/>
<comment type="caution">
    <text evidence="1">The sequence shown here is derived from an EMBL/GenBank/DDBJ whole genome shotgun (WGS) entry which is preliminary data.</text>
</comment>
<dbReference type="AlphaFoldDB" id="X1UCY4"/>
<reference evidence="1" key="1">
    <citation type="journal article" date="2014" name="Front. Microbiol.">
        <title>High frequency of phylogenetically diverse reductive dehalogenase-homologous genes in deep subseafloor sedimentary metagenomes.</title>
        <authorList>
            <person name="Kawai M."/>
            <person name="Futagami T."/>
            <person name="Toyoda A."/>
            <person name="Takaki Y."/>
            <person name="Nishi S."/>
            <person name="Hori S."/>
            <person name="Arai W."/>
            <person name="Tsubouchi T."/>
            <person name="Morono Y."/>
            <person name="Uchiyama I."/>
            <person name="Ito T."/>
            <person name="Fujiyama A."/>
            <person name="Inagaki F."/>
            <person name="Takami H."/>
        </authorList>
    </citation>
    <scope>NUCLEOTIDE SEQUENCE</scope>
    <source>
        <strain evidence="1">Expedition CK06-06</strain>
    </source>
</reference>